<organism evidence="6 7">
    <name type="scientific">Paracoccus isoporae</name>
    <dbReference type="NCBI Taxonomy" id="591205"/>
    <lineage>
        <taxon>Bacteria</taxon>
        <taxon>Pseudomonadati</taxon>
        <taxon>Pseudomonadota</taxon>
        <taxon>Alphaproteobacteria</taxon>
        <taxon>Rhodobacterales</taxon>
        <taxon>Paracoccaceae</taxon>
        <taxon>Paracoccus</taxon>
    </lineage>
</organism>
<dbReference type="STRING" id="591205.SAMN05421538_102436"/>
<dbReference type="InterPro" id="IPR013022">
    <property type="entry name" value="Xyl_isomerase-like_TIM-brl"/>
</dbReference>
<dbReference type="PIRSF" id="PIRSF006241">
    <property type="entry name" value="HyI"/>
    <property type="match status" value="1"/>
</dbReference>
<dbReference type="EMBL" id="FNAH01000002">
    <property type="protein sequence ID" value="SDD79032.1"/>
    <property type="molecule type" value="Genomic_DNA"/>
</dbReference>
<dbReference type="SUPFAM" id="SSF51658">
    <property type="entry name" value="Xylose isomerase-like"/>
    <property type="match status" value="1"/>
</dbReference>
<feature type="region of interest" description="Disordered" evidence="4">
    <location>
        <begin position="251"/>
        <end position="284"/>
    </location>
</feature>
<dbReference type="GO" id="GO:0008903">
    <property type="term" value="F:hydroxypyruvate isomerase activity"/>
    <property type="evidence" value="ECO:0007669"/>
    <property type="project" value="TreeGrafter"/>
</dbReference>
<evidence type="ECO:0000256" key="2">
    <source>
        <dbReference type="PIRNR" id="PIRNR006241"/>
    </source>
</evidence>
<feature type="domain" description="Xylose isomerase-like TIM barrel" evidence="5">
    <location>
        <begin position="22"/>
        <end position="250"/>
    </location>
</feature>
<sequence>MPRFAANLTMLFNELPMLQRFGAARRAGFKGVEILFPYDIPLPDMRASARRNRMEIVLINCPPPNWAGGPLGFAAIPERKERFRRDFERALRVAEALSVRHIHIMSGKAEGAAALDCFIDNLRWAAGRAPHAGLTIEPINPIDMPGYFMSDFDLAETVLDAVAAPNLGLQFDAYHAHRITGDVIGCWRRHGHRAHHIQIAGMPGRHEPVDGEINYTEFFQVLAEDGYDGWVSAEYAPRTLTEAGLRWLQEFGKAQGQPPQDGSRPAPASRGRPLRRRIAPGTGS</sequence>
<dbReference type="InterPro" id="IPR050417">
    <property type="entry name" value="Sugar_Epim/Isomerase"/>
</dbReference>
<accession>A0A1G6XLW9</accession>
<dbReference type="Proteomes" id="UP000199344">
    <property type="component" value="Unassembled WGS sequence"/>
</dbReference>
<proteinExistence type="inferred from homology"/>
<keyword evidence="1 2" id="KW-0413">Isomerase</keyword>
<feature type="active site" description="Proton donor/acceptor" evidence="3">
    <location>
        <position position="137"/>
    </location>
</feature>
<evidence type="ECO:0000256" key="1">
    <source>
        <dbReference type="ARBA" id="ARBA00023235"/>
    </source>
</evidence>
<dbReference type="OrthoDB" id="9786584at2"/>
<dbReference type="RefSeq" id="WP_090521660.1">
    <property type="nucleotide sequence ID" value="NZ_FNAH01000002.1"/>
</dbReference>
<dbReference type="PANTHER" id="PTHR43489">
    <property type="entry name" value="ISOMERASE"/>
    <property type="match status" value="1"/>
</dbReference>
<evidence type="ECO:0000313" key="7">
    <source>
        <dbReference type="Proteomes" id="UP000199344"/>
    </source>
</evidence>
<evidence type="ECO:0000259" key="5">
    <source>
        <dbReference type="Pfam" id="PF01261"/>
    </source>
</evidence>
<dbReference type="InterPro" id="IPR026040">
    <property type="entry name" value="HyI-like"/>
</dbReference>
<keyword evidence="7" id="KW-1185">Reference proteome</keyword>
<evidence type="ECO:0000256" key="4">
    <source>
        <dbReference type="SAM" id="MobiDB-lite"/>
    </source>
</evidence>
<name>A0A1G6XLW9_9RHOB</name>
<keyword evidence="6" id="KW-0670">Pyruvate</keyword>
<dbReference type="Pfam" id="PF01261">
    <property type="entry name" value="AP_endonuc_2"/>
    <property type="match status" value="1"/>
</dbReference>
<dbReference type="GO" id="GO:0046487">
    <property type="term" value="P:glyoxylate metabolic process"/>
    <property type="evidence" value="ECO:0007669"/>
    <property type="project" value="TreeGrafter"/>
</dbReference>
<reference evidence="6 7" key="1">
    <citation type="submission" date="2016-10" db="EMBL/GenBank/DDBJ databases">
        <authorList>
            <person name="de Groot N.N."/>
        </authorList>
    </citation>
    <scope>NUCLEOTIDE SEQUENCE [LARGE SCALE GENOMIC DNA]</scope>
    <source>
        <strain evidence="6 7">DSM 22220</strain>
    </source>
</reference>
<dbReference type="AlphaFoldDB" id="A0A1G6XLW9"/>
<dbReference type="InterPro" id="IPR036237">
    <property type="entry name" value="Xyl_isomerase-like_sf"/>
</dbReference>
<evidence type="ECO:0000313" key="6">
    <source>
        <dbReference type="EMBL" id="SDD79032.1"/>
    </source>
</evidence>
<gene>
    <name evidence="6" type="ORF">SAMN05421538_102436</name>
</gene>
<evidence type="ECO:0000256" key="3">
    <source>
        <dbReference type="PIRSR" id="PIRSR006241-50"/>
    </source>
</evidence>
<comment type="similarity">
    <text evidence="2">Belongs to the hyi family.</text>
</comment>
<dbReference type="PANTHER" id="PTHR43489:SF6">
    <property type="entry name" value="HYDROXYPYRUVATE ISOMERASE-RELATED"/>
    <property type="match status" value="1"/>
</dbReference>
<protein>
    <submittedName>
        <fullName evidence="6">Hydroxypyruvate isomerase</fullName>
    </submittedName>
</protein>
<dbReference type="Gene3D" id="3.20.20.150">
    <property type="entry name" value="Divalent-metal-dependent TIM barrel enzymes"/>
    <property type="match status" value="1"/>
</dbReference>
<feature type="active site" description="Proton donor/acceptor" evidence="3">
    <location>
        <position position="234"/>
    </location>
</feature>